<dbReference type="NCBIfam" id="NF045963">
    <property type="entry name" value="MAG3240_fam"/>
    <property type="match status" value="1"/>
</dbReference>
<dbReference type="PROSITE" id="PS51257">
    <property type="entry name" value="PROKAR_LIPOPROTEIN"/>
    <property type="match status" value="1"/>
</dbReference>
<reference evidence="1 2" key="1">
    <citation type="submission" date="2013-04" db="EMBL/GenBank/DDBJ databases">
        <authorList>
            <person name="Lin L."/>
            <person name="Zeng Z."/>
            <person name="Xie J."/>
            <person name="Luo L."/>
            <person name="Yang Z."/>
            <person name="Liang W."/>
            <person name="Lin H."/>
            <person name="Dong C."/>
            <person name="Sun Y."/>
        </authorList>
    </citation>
    <scope>NUCLEOTIDE SEQUENCE [LARGE SCALE GENOMIC DNA]</scope>
    <source>
        <strain evidence="1 2">CQ-W70</strain>
    </source>
</reference>
<accession>A0A059Y8Q2</accession>
<gene>
    <name evidence="1" type="ORF">K668_02195</name>
</gene>
<keyword evidence="1" id="KW-0449">Lipoprotein</keyword>
<sequence length="623" mass="72491">MNKKINLLLPITISTLSVLISSSCNNEDDIFNLKANTEVKASDIFYKTFLSQLKAYTLESLLNDLQNGILTLNLPNKVDEFKLSNNKDDIIFKYKSKSYSLKNVANKINGFDFHEILRPFTYEKEDGKFIVKRAKNINDKTDIDILFKLKTDKKLNYSNFFEYKSIIFQNYYKKGLIDELSIPDLQYMLQSAFVNSSTQFPMQVTSNNTRSKAFFKSKFQQEILEKRLSNELKIYNFASNGIIFDHVKFNNLKIDNDTIKLNIDLLDSNNNSLLSDKYKNLEFKLTNFSKGQSDVYFDLKTKEKLTIDNDEVKFNELVNNPEIKFKPNPLSYKTIDDLMHPTKPYEAFNLNNTAMLLSELKDDILISNTPAEFDFRIDKFEKTKLLNNSLSIGKLVINESKTKQKYNWYSIDFTPHKHIFSNGLYLKNELGTINKNKDSYFSYSVNNNNFDNKGNLSIPHGIKATDFIENSFNDIANFLIYQNKDNLLLWQNNAMSNLPVLEVLKHKQFYEKWLSIIFSQYTLLYNINNDADDDGLIKKVDVKLIEPSKYEASKNGLGTLPISINFINHKNQKMLKTDYHYNLIGFKGYDKGIIESKIAELKEEYKSNLPLKNKTLPYLIRVK</sequence>
<dbReference type="EMBL" id="CP005933">
    <property type="protein sequence ID" value="AIA34017.1"/>
    <property type="molecule type" value="Genomic_DNA"/>
</dbReference>
<evidence type="ECO:0000313" key="2">
    <source>
        <dbReference type="Proteomes" id="UP000027182"/>
    </source>
</evidence>
<protein>
    <submittedName>
        <fullName evidence="1">Lipoprotein</fullName>
    </submittedName>
</protein>
<dbReference type="AlphaFoldDB" id="A0A059Y8Q2"/>
<dbReference type="HOGENOM" id="CLU_438579_0_0_14"/>
<evidence type="ECO:0000313" key="1">
    <source>
        <dbReference type="EMBL" id="AIA34017.1"/>
    </source>
</evidence>
<proteinExistence type="predicted"/>
<dbReference type="Proteomes" id="UP000027182">
    <property type="component" value="Chromosome"/>
</dbReference>
<dbReference type="RefSeq" id="WP_014829950.1">
    <property type="nucleotide sequence ID" value="NZ_CP005933.1"/>
</dbReference>
<name>A0A059Y8Q2_MYCBV</name>
<organism evidence="1 2">
    <name type="scientific">Mycoplasmopsis bovis CQ-W70</name>
    <dbReference type="NCBI Taxonomy" id="1316930"/>
    <lineage>
        <taxon>Bacteria</taxon>
        <taxon>Bacillati</taxon>
        <taxon>Mycoplasmatota</taxon>
        <taxon>Mycoplasmoidales</taxon>
        <taxon>Metamycoplasmataceae</taxon>
        <taxon>Mycoplasmopsis</taxon>
    </lineage>
</organism>
<dbReference type="PATRIC" id="fig|1316930.3.peg.451"/>
<dbReference type="KEGG" id="mbq:K668_02195"/>